<sequence>MSTREVAEPAGTETEGAWLRLDPRVVRAFGAWCALVIVAAAAVMWWRGAPWWLHASVPVPVLGALGYERLRWHRTHYRLTPERIEVRTGVLVRSHRFVSRERVRSVDITAEPMHRVFGIATVRVGTGHRAGSPDDATLTLDALAAGDAASLREELLGRVRGGEEGTHAYDTLARIDWRWLRFAVLSASVPLLGGAAVGGLYNLLDLVGAQPDTVLIPRLWDWLSTADPLPVVVLSALALLLVGAIGSLGLYAEMWWGFRLVREPGGALRVTRGLVVTRSVTLEEERLRGVELAEPLLLRGGGGAYTYAVATGTGTAEEEAGSADRSALLPPAPLGEAHRVTAEVLREEVCPTVSVRLVPHTRHALVRRLRLAFLMGALVAGVPVGLGVWLAEVPLLHVGWVSALAVWAVGALFAVNAFRALGHGITGRYLVTRHGSLKRRTIALRRDGVIGWKVTRWAWHRRSGLSRVTATTAGGRGAYHVKDVLLPEGLRFAEGATPGLLRQFLVRRPAE</sequence>
<gene>
    <name evidence="3" type="ORF">GCM10010145_24130</name>
</gene>
<keyword evidence="4" id="KW-1185">Reference proteome</keyword>
<feature type="transmembrane region" description="Helical" evidence="1">
    <location>
        <begin position="371"/>
        <end position="391"/>
    </location>
</feature>
<feature type="domain" description="YdbS-like PH" evidence="2">
    <location>
        <begin position="72"/>
        <end position="154"/>
    </location>
</feature>
<evidence type="ECO:0000259" key="2">
    <source>
        <dbReference type="Pfam" id="PF03703"/>
    </source>
</evidence>
<proteinExistence type="predicted"/>
<reference evidence="3" key="2">
    <citation type="submission" date="2020-09" db="EMBL/GenBank/DDBJ databases">
        <authorList>
            <person name="Sun Q."/>
            <person name="Ohkuma M."/>
        </authorList>
    </citation>
    <scope>NUCLEOTIDE SEQUENCE</scope>
    <source>
        <strain evidence="3">JCM 3131</strain>
    </source>
</reference>
<dbReference type="PIRSF" id="PIRSF026631">
    <property type="entry name" value="UCP026631"/>
    <property type="match status" value="1"/>
</dbReference>
<evidence type="ECO:0000313" key="4">
    <source>
        <dbReference type="Proteomes" id="UP000620156"/>
    </source>
</evidence>
<keyword evidence="1" id="KW-0472">Membrane</keyword>
<dbReference type="EMBL" id="BMQK01000004">
    <property type="protein sequence ID" value="GGQ53893.1"/>
    <property type="molecule type" value="Genomic_DNA"/>
</dbReference>
<evidence type="ECO:0000256" key="1">
    <source>
        <dbReference type="SAM" id="Phobius"/>
    </source>
</evidence>
<reference evidence="3" key="1">
    <citation type="journal article" date="2014" name="Int. J. Syst. Evol. Microbiol.">
        <title>Complete genome sequence of Corynebacterium casei LMG S-19264T (=DSM 44701T), isolated from a smear-ripened cheese.</title>
        <authorList>
            <consortium name="US DOE Joint Genome Institute (JGI-PGF)"/>
            <person name="Walter F."/>
            <person name="Albersmeier A."/>
            <person name="Kalinowski J."/>
            <person name="Ruckert C."/>
        </authorList>
    </citation>
    <scope>NUCLEOTIDE SEQUENCE</scope>
    <source>
        <strain evidence="3">JCM 3131</strain>
    </source>
</reference>
<dbReference type="AlphaFoldDB" id="A0A918BAQ6"/>
<protein>
    <recommendedName>
        <fullName evidence="2">YdbS-like PH domain-containing protein</fullName>
    </recommendedName>
</protein>
<dbReference type="InterPro" id="IPR014529">
    <property type="entry name" value="UCP026631"/>
</dbReference>
<dbReference type="PANTHER" id="PTHR34473">
    <property type="entry name" value="UPF0699 TRANSMEMBRANE PROTEIN YDBS"/>
    <property type="match status" value="1"/>
</dbReference>
<dbReference type="PANTHER" id="PTHR34473:SF2">
    <property type="entry name" value="UPF0699 TRANSMEMBRANE PROTEIN YDBT"/>
    <property type="match status" value="1"/>
</dbReference>
<organism evidence="3 4">
    <name type="scientific">Streptomyces ruber</name>
    <dbReference type="NCBI Taxonomy" id="83378"/>
    <lineage>
        <taxon>Bacteria</taxon>
        <taxon>Bacillati</taxon>
        <taxon>Actinomycetota</taxon>
        <taxon>Actinomycetes</taxon>
        <taxon>Kitasatosporales</taxon>
        <taxon>Streptomycetaceae</taxon>
        <taxon>Streptomyces</taxon>
    </lineage>
</organism>
<accession>A0A918BAQ6</accession>
<dbReference type="Pfam" id="PF03703">
    <property type="entry name" value="bPH_2"/>
    <property type="match status" value="2"/>
</dbReference>
<feature type="transmembrane region" description="Helical" evidence="1">
    <location>
        <begin position="182"/>
        <end position="204"/>
    </location>
</feature>
<evidence type="ECO:0000313" key="3">
    <source>
        <dbReference type="EMBL" id="GGQ53893.1"/>
    </source>
</evidence>
<dbReference type="RefSeq" id="WP_189216746.1">
    <property type="nucleotide sequence ID" value="NZ_BMQK01000004.1"/>
</dbReference>
<keyword evidence="1" id="KW-1133">Transmembrane helix</keyword>
<comment type="caution">
    <text evidence="3">The sequence shown here is derived from an EMBL/GenBank/DDBJ whole genome shotgun (WGS) entry which is preliminary data.</text>
</comment>
<feature type="transmembrane region" description="Helical" evidence="1">
    <location>
        <begin position="229"/>
        <end position="252"/>
    </location>
</feature>
<feature type="transmembrane region" description="Helical" evidence="1">
    <location>
        <begin position="51"/>
        <end position="70"/>
    </location>
</feature>
<keyword evidence="1" id="KW-0812">Transmembrane</keyword>
<dbReference type="Proteomes" id="UP000620156">
    <property type="component" value="Unassembled WGS sequence"/>
</dbReference>
<name>A0A918BAQ6_9ACTN</name>
<feature type="domain" description="YdbS-like PH" evidence="2">
    <location>
        <begin position="421"/>
        <end position="492"/>
    </location>
</feature>
<feature type="transmembrane region" description="Helical" evidence="1">
    <location>
        <begin position="25"/>
        <end position="45"/>
    </location>
</feature>
<feature type="transmembrane region" description="Helical" evidence="1">
    <location>
        <begin position="397"/>
        <end position="418"/>
    </location>
</feature>
<dbReference type="InterPro" id="IPR005182">
    <property type="entry name" value="YdbS-like_PH"/>
</dbReference>